<dbReference type="AlphaFoldDB" id="A0A915JUH5"/>
<keyword evidence="2" id="KW-1185">Reference proteome</keyword>
<dbReference type="WBParaSite" id="nRc.2.0.1.t29719-RA">
    <property type="protein sequence ID" value="nRc.2.0.1.t29719-RA"/>
    <property type="gene ID" value="nRc.2.0.1.g29719"/>
</dbReference>
<accession>A0A915JUH5</accession>
<organism evidence="2 3">
    <name type="scientific">Romanomermis culicivorax</name>
    <name type="common">Nematode worm</name>
    <dbReference type="NCBI Taxonomy" id="13658"/>
    <lineage>
        <taxon>Eukaryota</taxon>
        <taxon>Metazoa</taxon>
        <taxon>Ecdysozoa</taxon>
        <taxon>Nematoda</taxon>
        <taxon>Enoplea</taxon>
        <taxon>Dorylaimia</taxon>
        <taxon>Mermithida</taxon>
        <taxon>Mermithoidea</taxon>
        <taxon>Mermithidae</taxon>
        <taxon>Romanomermis</taxon>
    </lineage>
</organism>
<sequence>MDTPSAEDILIHLVHNEQVIWRQDMEEYLNKFALSNTWNGIAAKWATYSNNDKMEEIASPVQDSEDDVSEALPGSETPKIEEAKQKRKASPFSLFTLPSIKMKTEDIDCHLIVSGVWCNLERVTSDQLVGGLRTYFQNITKR</sequence>
<proteinExistence type="predicted"/>
<reference evidence="3" key="1">
    <citation type="submission" date="2022-11" db="UniProtKB">
        <authorList>
            <consortium name="WormBaseParasite"/>
        </authorList>
    </citation>
    <scope>IDENTIFICATION</scope>
</reference>
<evidence type="ECO:0000313" key="3">
    <source>
        <dbReference type="WBParaSite" id="nRc.2.0.1.t29719-RA"/>
    </source>
</evidence>
<dbReference type="Proteomes" id="UP000887565">
    <property type="component" value="Unplaced"/>
</dbReference>
<protein>
    <submittedName>
        <fullName evidence="3">Uncharacterized protein</fullName>
    </submittedName>
</protein>
<name>A0A915JUH5_ROMCU</name>
<evidence type="ECO:0000256" key="1">
    <source>
        <dbReference type="SAM" id="MobiDB-lite"/>
    </source>
</evidence>
<evidence type="ECO:0000313" key="2">
    <source>
        <dbReference type="Proteomes" id="UP000887565"/>
    </source>
</evidence>
<feature type="region of interest" description="Disordered" evidence="1">
    <location>
        <begin position="59"/>
        <end position="88"/>
    </location>
</feature>